<evidence type="ECO:0000313" key="1">
    <source>
        <dbReference type="EMBL" id="AAF79627.1"/>
    </source>
</evidence>
<dbReference type="EMBL" id="AC025416">
    <property type="protein sequence ID" value="AAF79627.1"/>
    <property type="molecule type" value="Genomic_DNA"/>
</dbReference>
<sequence>MSVKVSHFAETNMHIDDDPHDFIVGQLKPCVKLLQVTFIIFSFIYALENVRCKWKWEI</sequence>
<reference evidence="1" key="2">
    <citation type="submission" date="2000-05" db="EMBL/GenBank/DDBJ databases">
        <title>Genomic sequence for Arabidopsis thaliana BAC F5O11 from chromosome I.</title>
        <authorList>
            <person name="Chao Q."/>
            <person name="Brooks S."/>
            <person name="Buehler E."/>
            <person name="Johnson-Hopson C."/>
            <person name="Khan S."/>
            <person name="Kim C."/>
            <person name="Shinn P."/>
            <person name="Altafi H."/>
            <person name="Bei Q."/>
            <person name="Chin C."/>
            <person name="Chiou J."/>
            <person name="Choi E."/>
            <person name="Conn L."/>
            <person name="Conway A."/>
            <person name="Gonzales A."/>
            <person name="Hansen N."/>
            <person name="Howng B."/>
            <person name="Koo T."/>
            <person name="Lam B."/>
            <person name="Lee J."/>
            <person name="Lenz C."/>
            <person name="Li J."/>
            <person name="Liu A."/>
            <person name="Liu K."/>
            <person name="Liu S."/>
            <person name="Mukharsky N."/>
            <person name="Nguyen M."/>
            <person name="Palm C."/>
            <person name="Pham P."/>
            <person name="Sakano H."/>
            <person name="Schwartz J."/>
            <person name="Southwick A."/>
            <person name="Thaveri A."/>
            <person name="Toriumi M."/>
            <person name="Vaysberg M."/>
            <person name="Yu G."/>
            <person name="Federspiel N.A."/>
            <person name="Theologis A."/>
            <person name="Ecker J.R."/>
        </authorList>
    </citation>
    <scope>NUCLEOTIDE SEQUENCE</scope>
</reference>
<dbReference type="AlphaFoldDB" id="Q9LNB7"/>
<reference evidence="1" key="3">
    <citation type="submission" date="2000-06" db="EMBL/GenBank/DDBJ databases">
        <authorList>
            <person name="Cheuk R."/>
            <person name="Shinn P."/>
            <person name="Brooks S."/>
            <person name="Buehler E."/>
            <person name="Chao Q."/>
            <person name="Johnson-Hopson C."/>
            <person name="Khan S."/>
            <person name="Kim C."/>
            <person name="Altafi H."/>
            <person name="Bei B."/>
            <person name="Chin C."/>
            <person name="Chiou J."/>
            <person name="Choi E."/>
            <person name="Conn L."/>
            <person name="Conway A."/>
            <person name="Gonzalez A."/>
            <person name="Hansen N."/>
            <person name="Howing B."/>
            <person name="Koo T."/>
            <person name="Lam B."/>
            <person name="Lee J."/>
            <person name="Lenz C."/>
            <person name="Li J."/>
            <person name="Liu A."/>
            <person name="Liu J."/>
            <person name="Liu S."/>
            <person name="Mukharsky N."/>
            <person name="Nguyen M."/>
            <person name="Palm C."/>
            <person name="Pham P."/>
            <person name="Sakano H."/>
            <person name="Schwartz J."/>
            <person name="Southwick A."/>
            <person name="Thaveri A."/>
            <person name="Toriumi M."/>
            <person name="Vaysberg M."/>
            <person name="Yu G."/>
            <person name="Davis R."/>
            <person name="Federspiel N."/>
            <person name="Theologis A."/>
            <person name="Ecker J."/>
        </authorList>
    </citation>
    <scope>NUCLEOTIDE SEQUENCE</scope>
</reference>
<reference key="1">
    <citation type="journal article" date="2000" name="Nature">
        <title>Sequence and analysis of chromosome 1 of the plant Arabidopsis thaliana.</title>
        <authorList>
            <person name="Theologis A."/>
            <person name="Ecker J.R."/>
            <person name="Palm C.J."/>
            <person name="Federspiel N.A."/>
            <person name="Kaul S."/>
            <person name="White O."/>
            <person name="Alonso J."/>
            <person name="Altafi H."/>
            <person name="Araujo R."/>
            <person name="Bowman C.L."/>
            <person name="Brooks S.Y."/>
            <person name="Buehler E."/>
            <person name="Chan A."/>
            <person name="Chao Q."/>
            <person name="Chen H."/>
            <person name="Cheuk R.F."/>
            <person name="Chin C.W."/>
            <person name="Chung M.K."/>
            <person name="Conn L."/>
            <person name="Conway A.B."/>
            <person name="Conway A.R."/>
            <person name="Creasy T.H."/>
            <person name="Dewar K."/>
            <person name="Dunn P."/>
            <person name="Etgu P."/>
            <person name="Feldblyum T.V."/>
            <person name="Feng J."/>
            <person name="Fong B."/>
            <person name="Fujii C.Y."/>
            <person name="Gill J.E."/>
            <person name="Goldsmith A.D."/>
            <person name="Haas B."/>
            <person name="Hansen N.F."/>
            <person name="Hughes B."/>
            <person name="Huizar L."/>
            <person name="Hunter J.L."/>
            <person name="Jenkins J."/>
            <person name="Johnson-Hopson C."/>
            <person name="Khan S."/>
            <person name="Khaykin E."/>
            <person name="Kim C.J."/>
            <person name="Koo H.L."/>
            <person name="Kremenetskaia I."/>
            <person name="Kurtz D.B."/>
            <person name="Kwan A."/>
            <person name="Lam B."/>
            <person name="Langin-Hooper S."/>
            <person name="Lee A."/>
            <person name="Lee J.M."/>
            <person name="Lenz C.A."/>
            <person name="Li J.H."/>
            <person name="Li Y."/>
            <person name="Lin X."/>
            <person name="Liu S.X."/>
            <person name="Liu Z.A."/>
            <person name="Luros J.S."/>
            <person name="Maiti R."/>
            <person name="Marziali A."/>
            <person name="Militscher J."/>
            <person name="Miranda M."/>
            <person name="Nguyen M."/>
            <person name="Nierman W.C."/>
            <person name="Osborne B.I."/>
            <person name="Pai G."/>
            <person name="Peterson J."/>
            <person name="Pham P.K."/>
            <person name="Rizzo M."/>
            <person name="Rooney T."/>
            <person name="Rowley D."/>
            <person name="Sakano H."/>
            <person name="Salzberg S.L."/>
            <person name="Schwartz J.R."/>
            <person name="Shinn P."/>
            <person name="Southwick A.M."/>
            <person name="Sun H."/>
            <person name="Tallon L.J."/>
            <person name="Tambunga G."/>
            <person name="Toriumi M.J."/>
            <person name="Town C.D."/>
            <person name="Utterback T."/>
            <person name="Van Aken S."/>
            <person name="Vaysberg M."/>
            <person name="Vysotskaia V.S."/>
            <person name="Walker M."/>
            <person name="Wu D."/>
            <person name="Yu G."/>
            <person name="Fraser C.M."/>
            <person name="Venter J.C."/>
            <person name="Davis R.W."/>
        </authorList>
    </citation>
    <scope>NUCLEOTIDE SEQUENCE [LARGE SCALE GENOMIC DNA]</scope>
    <source>
        <strain>cv. Columbia</strain>
    </source>
</reference>
<proteinExistence type="predicted"/>
<organism evidence="1">
    <name type="scientific">Arabidopsis thaliana</name>
    <name type="common">Mouse-ear cress</name>
    <dbReference type="NCBI Taxonomy" id="3702"/>
    <lineage>
        <taxon>Eukaryota</taxon>
        <taxon>Viridiplantae</taxon>
        <taxon>Streptophyta</taxon>
        <taxon>Embryophyta</taxon>
        <taxon>Tracheophyta</taxon>
        <taxon>Spermatophyta</taxon>
        <taxon>Magnoliopsida</taxon>
        <taxon>eudicotyledons</taxon>
        <taxon>Gunneridae</taxon>
        <taxon>Pentapetalae</taxon>
        <taxon>rosids</taxon>
        <taxon>malvids</taxon>
        <taxon>Brassicales</taxon>
        <taxon>Brassicaceae</taxon>
        <taxon>Camelineae</taxon>
        <taxon>Arabidopsis</taxon>
    </lineage>
</organism>
<accession>Q9LNB7</accession>
<name>Q9LNB7_ARATH</name>
<protein>
    <submittedName>
        <fullName evidence="1">F5O11.1</fullName>
    </submittedName>
</protein>